<evidence type="ECO:0000313" key="2">
    <source>
        <dbReference type="Proteomes" id="UP000016922"/>
    </source>
</evidence>
<dbReference type="EMBL" id="KE145355">
    <property type="protein sequence ID" value="EPE35176.1"/>
    <property type="molecule type" value="Genomic_DNA"/>
</dbReference>
<dbReference type="KEGG" id="glz:GLAREA_10872"/>
<dbReference type="GeneID" id="19469917"/>
<dbReference type="HOGENOM" id="CLU_2171331_0_0_1"/>
<organism evidence="1 2">
    <name type="scientific">Glarea lozoyensis (strain ATCC 20868 / MF5171)</name>
    <dbReference type="NCBI Taxonomy" id="1116229"/>
    <lineage>
        <taxon>Eukaryota</taxon>
        <taxon>Fungi</taxon>
        <taxon>Dikarya</taxon>
        <taxon>Ascomycota</taxon>
        <taxon>Pezizomycotina</taxon>
        <taxon>Leotiomycetes</taxon>
        <taxon>Helotiales</taxon>
        <taxon>Helotiaceae</taxon>
        <taxon>Glarea</taxon>
    </lineage>
</organism>
<accession>S3DT84</accession>
<dbReference type="RefSeq" id="XP_008078163.1">
    <property type="nucleotide sequence ID" value="XM_008079972.1"/>
</dbReference>
<dbReference type="Proteomes" id="UP000016922">
    <property type="component" value="Unassembled WGS sequence"/>
</dbReference>
<keyword evidence="2" id="KW-1185">Reference proteome</keyword>
<name>S3DT84_GLAL2</name>
<dbReference type="AlphaFoldDB" id="S3DT84"/>
<sequence length="110" mass="12309">MLRTSKSRTDAMARSALQRLTDVMIAERRSHEHECRSCVFRNMFSSASVENFEHCGVFLKTSLPRRNNVYADVQTHRIALAIVPNRCSAARLSPSDDDLLLGVVRASDSG</sequence>
<proteinExistence type="predicted"/>
<gene>
    <name evidence="1" type="ORF">GLAREA_10872</name>
</gene>
<protein>
    <submittedName>
        <fullName evidence="1">Uncharacterized protein</fullName>
    </submittedName>
</protein>
<evidence type="ECO:0000313" key="1">
    <source>
        <dbReference type="EMBL" id="EPE35176.1"/>
    </source>
</evidence>
<reference evidence="1 2" key="1">
    <citation type="journal article" date="2013" name="BMC Genomics">
        <title>Genomics-driven discovery of the pneumocandin biosynthetic gene cluster in the fungus Glarea lozoyensis.</title>
        <authorList>
            <person name="Chen L."/>
            <person name="Yue Q."/>
            <person name="Zhang X."/>
            <person name="Xiang M."/>
            <person name="Wang C."/>
            <person name="Li S."/>
            <person name="Che Y."/>
            <person name="Ortiz-Lopez F.J."/>
            <person name="Bills G.F."/>
            <person name="Liu X."/>
            <person name="An Z."/>
        </authorList>
    </citation>
    <scope>NUCLEOTIDE SEQUENCE [LARGE SCALE GENOMIC DNA]</scope>
    <source>
        <strain evidence="2">ATCC 20868 / MF5171</strain>
    </source>
</reference>